<dbReference type="OrthoDB" id="7862810at2"/>
<keyword evidence="3" id="KW-1185">Reference proteome</keyword>
<reference evidence="3" key="1">
    <citation type="submission" date="2016-11" db="EMBL/GenBank/DDBJ databases">
        <authorList>
            <person name="Varghese N."/>
            <person name="Submissions S."/>
        </authorList>
    </citation>
    <scope>NUCLEOTIDE SEQUENCE [LARGE SCALE GENOMIC DNA]</scope>
    <source>
        <strain evidence="3">DSM 29440</strain>
    </source>
</reference>
<keyword evidence="1" id="KW-0732">Signal</keyword>
<name>A0A1N6IM12_9RHOB</name>
<sequence>MIRALALLCLLATPLAAQELSDCGDFRSDARNIPEPWEASTRTFANGDVRLVLLDTIEPAAAPYHLMILSPPFDEVGGRQCKVLSRENASGWAGIQFELLEAGYDPAAGLTFTLPAMIWLPEKNFVNSTELTITLNQSTGEIGVTQTLGNE</sequence>
<feature type="chain" id="PRO_5012771557" evidence="1">
    <location>
        <begin position="18"/>
        <end position="151"/>
    </location>
</feature>
<dbReference type="EMBL" id="FSRL01000002">
    <property type="protein sequence ID" value="SIO33078.1"/>
    <property type="molecule type" value="Genomic_DNA"/>
</dbReference>
<proteinExistence type="predicted"/>
<organism evidence="2 3">
    <name type="scientific">Vannielia litorea</name>
    <dbReference type="NCBI Taxonomy" id="1217970"/>
    <lineage>
        <taxon>Bacteria</taxon>
        <taxon>Pseudomonadati</taxon>
        <taxon>Pseudomonadota</taxon>
        <taxon>Alphaproteobacteria</taxon>
        <taxon>Rhodobacterales</taxon>
        <taxon>Paracoccaceae</taxon>
        <taxon>Vannielia</taxon>
    </lineage>
</organism>
<dbReference type="STRING" id="1217970.SAMN05444002_4062"/>
<dbReference type="AlphaFoldDB" id="A0A1N6IM12"/>
<dbReference type="RefSeq" id="WP_139301369.1">
    <property type="nucleotide sequence ID" value="NZ_FSRL01000002.1"/>
</dbReference>
<feature type="signal peptide" evidence="1">
    <location>
        <begin position="1"/>
        <end position="17"/>
    </location>
</feature>
<evidence type="ECO:0000313" key="3">
    <source>
        <dbReference type="Proteomes" id="UP000184932"/>
    </source>
</evidence>
<gene>
    <name evidence="2" type="ORF">SAMN05444002_4062</name>
</gene>
<evidence type="ECO:0000313" key="2">
    <source>
        <dbReference type="EMBL" id="SIO33078.1"/>
    </source>
</evidence>
<dbReference type="Proteomes" id="UP000184932">
    <property type="component" value="Unassembled WGS sequence"/>
</dbReference>
<accession>A0A1N6IM12</accession>
<evidence type="ECO:0000256" key="1">
    <source>
        <dbReference type="SAM" id="SignalP"/>
    </source>
</evidence>
<protein>
    <submittedName>
        <fullName evidence="2">Uncharacterized protein</fullName>
    </submittedName>
</protein>